<sequence length="523" mass="55533">MANRKTRPVKPGELVPVADRIQWMLGWRAILSVAVLATWWLSDTPAAGGAGTWIGLALAWPAGTALSMLAPRAGRRVARAALTVSLLGDGVLLALAKWALGDQHHVLEFLIVLHAVAVTLLASFRTGVRLAVWHCFVAVLVIDAVMLELLPGTPTSTPWVFFGVLWAAVASTAGFAAMNERELRRRRHDSEQLRQFGLRTTTAPDAVTVAAALAEFAFEELPARKAVVLAHVQPPVAGEGGHTLGAYVELAGTTRLGALGPDSEPGPRSVIRHAMAAGPQLLRRLDPDADPWLAAMLPDAHNVVVLPFTIDKVTGALVVEVRRDRLERRLLETAMQATLHASVALDRIVLTEHIRATAETDGLTRVANRKRFDEAFAAALRHAGTSGADLALALVDIDHFKRLNDTYGHLTGDEVLKLVAAAIRAAIGESDLVARYGGEEFAVVMPGRDAASALATAERIRLSIAALETVTGVTASLGVATSPAHGSDAEALIASADAALYDSKHNGRNKVTFADAQPTGVLR</sequence>
<evidence type="ECO:0000259" key="2">
    <source>
        <dbReference type="PROSITE" id="PS50887"/>
    </source>
</evidence>
<dbReference type="Pfam" id="PF00990">
    <property type="entry name" value="GGDEF"/>
    <property type="match status" value="1"/>
</dbReference>
<evidence type="ECO:0000313" key="4">
    <source>
        <dbReference type="Proteomes" id="UP000598996"/>
    </source>
</evidence>
<feature type="domain" description="GGDEF" evidence="2">
    <location>
        <begin position="388"/>
        <end position="516"/>
    </location>
</feature>
<proteinExistence type="predicted"/>
<feature type="transmembrane region" description="Helical" evidence="1">
    <location>
        <begin position="159"/>
        <end position="178"/>
    </location>
</feature>
<feature type="transmembrane region" description="Helical" evidence="1">
    <location>
        <begin position="53"/>
        <end position="70"/>
    </location>
</feature>
<keyword evidence="1" id="KW-0812">Transmembrane</keyword>
<dbReference type="Proteomes" id="UP000598996">
    <property type="component" value="Unassembled WGS sequence"/>
</dbReference>
<dbReference type="NCBIfam" id="TIGR00254">
    <property type="entry name" value="GGDEF"/>
    <property type="match status" value="1"/>
</dbReference>
<gene>
    <name evidence="3" type="ORF">JKJ07_43440</name>
</gene>
<reference evidence="3 4" key="1">
    <citation type="submission" date="2021-01" db="EMBL/GenBank/DDBJ databases">
        <title>Actinoplanes sp. nov. LDG1-01 isolated from lichen.</title>
        <authorList>
            <person name="Saeng-In P."/>
            <person name="Phongsopitanun W."/>
            <person name="Kanchanasin P."/>
            <person name="Yuki M."/>
            <person name="Kudo T."/>
            <person name="Ohkuma M."/>
            <person name="Tanasupawat S."/>
        </authorList>
    </citation>
    <scope>NUCLEOTIDE SEQUENCE [LARGE SCALE GENOMIC DNA]</scope>
    <source>
        <strain evidence="3 4">LDG1-01</strain>
    </source>
</reference>
<keyword evidence="1" id="KW-1133">Transmembrane helix</keyword>
<dbReference type="SMART" id="SM00267">
    <property type="entry name" value="GGDEF"/>
    <property type="match status" value="1"/>
</dbReference>
<dbReference type="InterPro" id="IPR000160">
    <property type="entry name" value="GGDEF_dom"/>
</dbReference>
<dbReference type="CDD" id="cd01949">
    <property type="entry name" value="GGDEF"/>
    <property type="match status" value="1"/>
</dbReference>
<dbReference type="InterPro" id="IPR029787">
    <property type="entry name" value="Nucleotide_cyclase"/>
</dbReference>
<comment type="caution">
    <text evidence="3">The sequence shown here is derived from an EMBL/GenBank/DDBJ whole genome shotgun (WGS) entry which is preliminary data.</text>
</comment>
<dbReference type="PANTHER" id="PTHR45138">
    <property type="entry name" value="REGULATORY COMPONENTS OF SENSORY TRANSDUCTION SYSTEM"/>
    <property type="match status" value="1"/>
</dbReference>
<evidence type="ECO:0000256" key="1">
    <source>
        <dbReference type="SAM" id="Phobius"/>
    </source>
</evidence>
<dbReference type="Gene3D" id="3.30.70.270">
    <property type="match status" value="1"/>
</dbReference>
<dbReference type="PROSITE" id="PS50887">
    <property type="entry name" value="GGDEF"/>
    <property type="match status" value="1"/>
</dbReference>
<keyword evidence="1" id="KW-0472">Membrane</keyword>
<dbReference type="EMBL" id="JAENHO010000017">
    <property type="protein sequence ID" value="MBL7261160.1"/>
    <property type="molecule type" value="Genomic_DNA"/>
</dbReference>
<evidence type="ECO:0000313" key="3">
    <source>
        <dbReference type="EMBL" id="MBL7261160.1"/>
    </source>
</evidence>
<feature type="transmembrane region" description="Helical" evidence="1">
    <location>
        <begin position="77"/>
        <end position="100"/>
    </location>
</feature>
<dbReference type="InterPro" id="IPR043128">
    <property type="entry name" value="Rev_trsase/Diguanyl_cyclase"/>
</dbReference>
<dbReference type="RefSeq" id="WP_202997870.1">
    <property type="nucleotide sequence ID" value="NZ_JAENHO010000017.1"/>
</dbReference>
<feature type="transmembrane region" description="Helical" evidence="1">
    <location>
        <begin position="106"/>
        <end position="124"/>
    </location>
</feature>
<dbReference type="InterPro" id="IPR050469">
    <property type="entry name" value="Diguanylate_Cyclase"/>
</dbReference>
<name>A0ABS1W357_9ACTN</name>
<keyword evidence="4" id="KW-1185">Reference proteome</keyword>
<organism evidence="3 4">
    <name type="scientific">Paractinoplanes lichenicola</name>
    <dbReference type="NCBI Taxonomy" id="2802976"/>
    <lineage>
        <taxon>Bacteria</taxon>
        <taxon>Bacillati</taxon>
        <taxon>Actinomycetota</taxon>
        <taxon>Actinomycetes</taxon>
        <taxon>Micromonosporales</taxon>
        <taxon>Micromonosporaceae</taxon>
        <taxon>Paractinoplanes</taxon>
    </lineage>
</organism>
<dbReference type="PANTHER" id="PTHR45138:SF9">
    <property type="entry name" value="DIGUANYLATE CYCLASE DGCM-RELATED"/>
    <property type="match status" value="1"/>
</dbReference>
<accession>A0ABS1W357</accession>
<dbReference type="SUPFAM" id="SSF55073">
    <property type="entry name" value="Nucleotide cyclase"/>
    <property type="match status" value="1"/>
</dbReference>
<protein>
    <submittedName>
        <fullName evidence="3">GGDEF domain-containing protein</fullName>
    </submittedName>
</protein>
<feature type="transmembrane region" description="Helical" evidence="1">
    <location>
        <begin position="21"/>
        <end position="41"/>
    </location>
</feature>
<feature type="transmembrane region" description="Helical" evidence="1">
    <location>
        <begin position="131"/>
        <end position="147"/>
    </location>
</feature>